<evidence type="ECO:0000313" key="5">
    <source>
        <dbReference type="Proteomes" id="UP000775500"/>
    </source>
</evidence>
<protein>
    <submittedName>
        <fullName evidence="4">Glycosyltransferase family 2 protein</fullName>
    </submittedName>
</protein>
<evidence type="ECO:0000256" key="2">
    <source>
        <dbReference type="ARBA" id="ARBA00022679"/>
    </source>
</evidence>
<dbReference type="InterPro" id="IPR029044">
    <property type="entry name" value="Nucleotide-diphossugar_trans"/>
</dbReference>
<keyword evidence="1" id="KW-0328">Glycosyltransferase</keyword>
<organism evidence="4 5">
    <name type="scientific">Faecalicoccus acidiformans</name>
    <dbReference type="NCBI Taxonomy" id="915173"/>
    <lineage>
        <taxon>Bacteria</taxon>
        <taxon>Bacillati</taxon>
        <taxon>Bacillota</taxon>
        <taxon>Erysipelotrichia</taxon>
        <taxon>Erysipelotrichales</taxon>
        <taxon>Erysipelotrichaceae</taxon>
        <taxon>Faecalicoccus</taxon>
    </lineage>
</organism>
<dbReference type="RefSeq" id="WP_204686290.1">
    <property type="nucleotide sequence ID" value="NZ_JACJLU010000010.1"/>
</dbReference>
<feature type="domain" description="Glycosyltransferase 2-like" evidence="3">
    <location>
        <begin position="7"/>
        <end position="150"/>
    </location>
</feature>
<dbReference type="EMBL" id="JACJLU010000010">
    <property type="protein sequence ID" value="MBM6831992.1"/>
    <property type="molecule type" value="Genomic_DNA"/>
</dbReference>
<dbReference type="InterPro" id="IPR001173">
    <property type="entry name" value="Glyco_trans_2-like"/>
</dbReference>
<dbReference type="PANTHER" id="PTHR22916">
    <property type="entry name" value="GLYCOSYLTRANSFERASE"/>
    <property type="match status" value="1"/>
</dbReference>
<evidence type="ECO:0000256" key="1">
    <source>
        <dbReference type="ARBA" id="ARBA00022676"/>
    </source>
</evidence>
<sequence>MENEKVSIIIPIYKVEKYIDDCLNSVLNQTYQNLEVILVDDGSPDNCPVICEKYKEKDQRIKVIHQKNQGLSSARNTGLKYVSGDYVLFLDSDDYINLDCCKRLVQMSKNTNSDIVIGEIVTVNEDGVRIDSNLGLKIHKSKILNKEQAMEEVIIEQQIRGYAWGKLFRREIADKVFYPTGKAYEDRFTIYKYFSKVEKVCLCPGAITYYRLRDSSITHSKNLDKWYDLIEGEDSLLQFCKKNYPDLVPLAESKIVGRYVHIWINFYDSKNKEKTRELVNQMKSIYKQYGHKKNIKAVHKISFLMIFIMPSLYRWLIHITNFDKNER</sequence>
<dbReference type="Gene3D" id="3.90.550.10">
    <property type="entry name" value="Spore Coat Polysaccharide Biosynthesis Protein SpsA, Chain A"/>
    <property type="match status" value="1"/>
</dbReference>
<evidence type="ECO:0000259" key="3">
    <source>
        <dbReference type="Pfam" id="PF00535"/>
    </source>
</evidence>
<evidence type="ECO:0000313" key="4">
    <source>
        <dbReference type="EMBL" id="MBM6831992.1"/>
    </source>
</evidence>
<dbReference type="SUPFAM" id="SSF53448">
    <property type="entry name" value="Nucleotide-diphospho-sugar transferases"/>
    <property type="match status" value="1"/>
</dbReference>
<dbReference type="CDD" id="cd00761">
    <property type="entry name" value="Glyco_tranf_GTA_type"/>
    <property type="match status" value="1"/>
</dbReference>
<comment type="caution">
    <text evidence="4">The sequence shown here is derived from an EMBL/GenBank/DDBJ whole genome shotgun (WGS) entry which is preliminary data.</text>
</comment>
<name>A0ABS2FQD0_9FIRM</name>
<gene>
    <name evidence="4" type="ORF">H5982_07750</name>
</gene>
<dbReference type="Pfam" id="PF00535">
    <property type="entry name" value="Glycos_transf_2"/>
    <property type="match status" value="1"/>
</dbReference>
<dbReference type="Proteomes" id="UP000775500">
    <property type="component" value="Unassembled WGS sequence"/>
</dbReference>
<reference evidence="4 5" key="1">
    <citation type="journal article" date="2021" name="Sci. Rep.">
        <title>The distribution of antibiotic resistance genes in chicken gut microbiota commensals.</title>
        <authorList>
            <person name="Juricova H."/>
            <person name="Matiasovicova J."/>
            <person name="Kubasova T."/>
            <person name="Cejkova D."/>
            <person name="Rychlik I."/>
        </authorList>
    </citation>
    <scope>NUCLEOTIDE SEQUENCE [LARGE SCALE GENOMIC DNA]</scope>
    <source>
        <strain evidence="4 5">An423</strain>
    </source>
</reference>
<accession>A0ABS2FQD0</accession>
<keyword evidence="5" id="KW-1185">Reference proteome</keyword>
<dbReference type="PANTHER" id="PTHR22916:SF51">
    <property type="entry name" value="GLYCOSYLTRANSFERASE EPSH-RELATED"/>
    <property type="match status" value="1"/>
</dbReference>
<keyword evidence="2" id="KW-0808">Transferase</keyword>
<proteinExistence type="predicted"/>